<evidence type="ECO:0000259" key="10">
    <source>
        <dbReference type="PROSITE" id="PS50045"/>
    </source>
</evidence>
<evidence type="ECO:0000256" key="1">
    <source>
        <dbReference type="ARBA" id="ARBA00014319"/>
    </source>
</evidence>
<dbReference type="Proteomes" id="UP000279470">
    <property type="component" value="Unassembled WGS sequence"/>
</dbReference>
<comment type="caution">
    <text evidence="12">The sequence shown here is derived from an EMBL/GenBank/DDBJ whole genome shotgun (WGS) entry which is preliminary data.</text>
</comment>
<dbReference type="Pfam" id="PF25601">
    <property type="entry name" value="AAA_lid_14"/>
    <property type="match status" value="1"/>
</dbReference>
<dbReference type="InterPro" id="IPR025662">
    <property type="entry name" value="Sigma_54_int_dom_ATP-bd_1"/>
</dbReference>
<keyword evidence="7" id="KW-0010">Activator</keyword>
<evidence type="ECO:0000313" key="12">
    <source>
        <dbReference type="EMBL" id="RST63415.1"/>
    </source>
</evidence>
<keyword evidence="9" id="KW-0597">Phosphoprotein</keyword>
<feature type="domain" description="Sigma-54 factor interaction" evidence="10">
    <location>
        <begin position="123"/>
        <end position="352"/>
    </location>
</feature>
<evidence type="ECO:0000313" key="13">
    <source>
        <dbReference type="Proteomes" id="UP000279470"/>
    </source>
</evidence>
<dbReference type="FunFam" id="3.40.50.300:FF:000006">
    <property type="entry name" value="DNA-binding transcriptional regulator NtrC"/>
    <property type="match status" value="1"/>
</dbReference>
<dbReference type="InterPro" id="IPR002078">
    <property type="entry name" value="Sigma_54_int"/>
</dbReference>
<dbReference type="PROSITE" id="PS50045">
    <property type="entry name" value="SIGMA54_INTERACT_4"/>
    <property type="match status" value="1"/>
</dbReference>
<evidence type="ECO:0000256" key="9">
    <source>
        <dbReference type="PROSITE-ProRule" id="PRU00169"/>
    </source>
</evidence>
<sequence length="403" mass="45151">MRLLIIGDLKGSIVNAAKLSKEQNAKILHAIDIKSAMINLRNGENIELIIIDSEMNIKELKNTLEAEHFSVPIVSCGLSNNPKRAAESIKEGAIEYIPLPPNKEVIAALFSIISNNSEDDNNLICFSQSMSKIISVAKQIAPSIANVLISGQSGVGKEVIAKLIHKHSKNSQNDLISINCAAIPENLLESEMFGHEKGAFTGAAERRIGKFEQANNSTLFLDEISEMDLKLQAKLLRAIQEKEIFRVGGNKPIKLNMRIIATSNRNLISEVKNGNFREDLFYRLNVIHLEIPPLKDRLEDIIPLSEHFLQKYCKVNNLGKKTLDEKALKKLQVHFWPGNVRELENTIHRSILISTTSKIEEKDISIINTSEEENLESLEAMEKKAIDKALNKYNKNYDLVAKV</sequence>
<dbReference type="EMBL" id="RXFM01000080">
    <property type="protein sequence ID" value="RST63415.1"/>
    <property type="molecule type" value="Genomic_DNA"/>
</dbReference>
<evidence type="ECO:0000259" key="11">
    <source>
        <dbReference type="PROSITE" id="PS50110"/>
    </source>
</evidence>
<dbReference type="InterPro" id="IPR003593">
    <property type="entry name" value="AAA+_ATPase"/>
</dbReference>
<keyword evidence="8" id="KW-0804">Transcription</keyword>
<dbReference type="GO" id="GO:0000160">
    <property type="term" value="P:phosphorelay signal transduction system"/>
    <property type="evidence" value="ECO:0007669"/>
    <property type="project" value="UniProtKB-KW"/>
</dbReference>
<feature type="domain" description="Response regulatory" evidence="11">
    <location>
        <begin position="2"/>
        <end position="114"/>
    </location>
</feature>
<dbReference type="Gene3D" id="3.40.50.300">
    <property type="entry name" value="P-loop containing nucleotide triphosphate hydrolases"/>
    <property type="match status" value="1"/>
</dbReference>
<dbReference type="InterPro" id="IPR011006">
    <property type="entry name" value="CheY-like_superfamily"/>
</dbReference>
<evidence type="ECO:0000256" key="2">
    <source>
        <dbReference type="ARBA" id="ARBA00022741"/>
    </source>
</evidence>
<reference evidence="13" key="1">
    <citation type="submission" date="2018-11" db="EMBL/GenBank/DDBJ databases">
        <title>Phylogenetic, genomic, and biogeographic characterization of a novel and ubiquitous marine invertebrate-associated Rickettsiales parasite, Candidatus Marinoinvertebrata rohwerii, gen. nov., sp. nov.</title>
        <authorList>
            <person name="Klinges J.G."/>
            <person name="Rosales S.M."/>
            <person name="Mcminds R."/>
            <person name="Shaver E.C."/>
            <person name="Shantz A."/>
            <person name="Peters E.C."/>
            <person name="Burkepile D.E."/>
            <person name="Silliman B.R."/>
            <person name="Vega Thurber R.L."/>
        </authorList>
    </citation>
    <scope>NUCLEOTIDE SEQUENCE [LARGE SCALE GENOMIC DNA]</scope>
    <source>
        <strain evidence="13">a_cerv_44</strain>
    </source>
</reference>
<dbReference type="SMART" id="SM00382">
    <property type="entry name" value="AAA"/>
    <property type="match status" value="1"/>
</dbReference>
<dbReference type="CDD" id="cd00009">
    <property type="entry name" value="AAA"/>
    <property type="match status" value="1"/>
</dbReference>
<evidence type="ECO:0000256" key="7">
    <source>
        <dbReference type="ARBA" id="ARBA00023159"/>
    </source>
</evidence>
<evidence type="ECO:0000256" key="6">
    <source>
        <dbReference type="ARBA" id="ARBA00023125"/>
    </source>
</evidence>
<organism evidence="12 13">
    <name type="scientific">Candidatus Aquarickettsia rohweri</name>
    <dbReference type="NCBI Taxonomy" id="2602574"/>
    <lineage>
        <taxon>Bacteria</taxon>
        <taxon>Pseudomonadati</taxon>
        <taxon>Pseudomonadota</taxon>
        <taxon>Alphaproteobacteria</taxon>
        <taxon>Rickettsiales</taxon>
        <taxon>Candidatus Midichloriaceae</taxon>
        <taxon>Candidatus Aquarickettsia</taxon>
    </lineage>
</organism>
<dbReference type="GO" id="GO:0006355">
    <property type="term" value="P:regulation of DNA-templated transcription"/>
    <property type="evidence" value="ECO:0007669"/>
    <property type="project" value="InterPro"/>
</dbReference>
<keyword evidence="13" id="KW-1185">Reference proteome</keyword>
<evidence type="ECO:0000256" key="8">
    <source>
        <dbReference type="ARBA" id="ARBA00023163"/>
    </source>
</evidence>
<dbReference type="InterPro" id="IPR025944">
    <property type="entry name" value="Sigma_54_int_dom_CS"/>
</dbReference>
<dbReference type="RefSeq" id="WP_126045087.1">
    <property type="nucleotide sequence ID" value="NZ_RXFM01000080.1"/>
</dbReference>
<accession>A0A3S0A527</accession>
<dbReference type="InterPro" id="IPR058031">
    <property type="entry name" value="AAA_lid_NorR"/>
</dbReference>
<dbReference type="SUPFAM" id="SSF52172">
    <property type="entry name" value="CheY-like"/>
    <property type="match status" value="1"/>
</dbReference>
<keyword evidence="6" id="KW-0238">DNA-binding</keyword>
<dbReference type="Gene3D" id="1.10.8.60">
    <property type="match status" value="1"/>
</dbReference>
<proteinExistence type="predicted"/>
<keyword evidence="2" id="KW-0547">Nucleotide-binding</keyword>
<dbReference type="PROSITE" id="PS00675">
    <property type="entry name" value="SIGMA54_INTERACT_1"/>
    <property type="match status" value="1"/>
</dbReference>
<evidence type="ECO:0000256" key="3">
    <source>
        <dbReference type="ARBA" id="ARBA00022840"/>
    </source>
</evidence>
<protein>
    <recommendedName>
        <fullName evidence="1">Putative response regulator NtrX-like</fullName>
    </recommendedName>
</protein>
<dbReference type="SUPFAM" id="SSF52540">
    <property type="entry name" value="P-loop containing nucleoside triphosphate hydrolases"/>
    <property type="match status" value="1"/>
</dbReference>
<feature type="modified residue" description="4-aspartylphosphate" evidence="9">
    <location>
        <position position="52"/>
    </location>
</feature>
<dbReference type="AlphaFoldDB" id="A0A3S0A527"/>
<dbReference type="PROSITE" id="PS00688">
    <property type="entry name" value="SIGMA54_INTERACT_3"/>
    <property type="match status" value="1"/>
</dbReference>
<dbReference type="PANTHER" id="PTHR32071">
    <property type="entry name" value="TRANSCRIPTIONAL REGULATORY PROTEIN"/>
    <property type="match status" value="1"/>
</dbReference>
<keyword evidence="5" id="KW-0805">Transcription regulation</keyword>
<keyword evidence="4" id="KW-0902">Two-component regulatory system</keyword>
<dbReference type="GO" id="GO:0003677">
    <property type="term" value="F:DNA binding"/>
    <property type="evidence" value="ECO:0007669"/>
    <property type="project" value="UniProtKB-KW"/>
</dbReference>
<dbReference type="PROSITE" id="PS50110">
    <property type="entry name" value="RESPONSE_REGULATORY"/>
    <property type="match status" value="1"/>
</dbReference>
<dbReference type="PANTHER" id="PTHR32071:SF21">
    <property type="entry name" value="TRANSCRIPTIONAL REGULATORY PROTEIN FLGR"/>
    <property type="match status" value="1"/>
</dbReference>
<evidence type="ECO:0000256" key="4">
    <source>
        <dbReference type="ARBA" id="ARBA00023012"/>
    </source>
</evidence>
<dbReference type="InterPro" id="IPR027417">
    <property type="entry name" value="P-loop_NTPase"/>
</dbReference>
<dbReference type="OrthoDB" id="9802388at2"/>
<keyword evidence="3" id="KW-0067">ATP-binding</keyword>
<dbReference type="InterPro" id="IPR001789">
    <property type="entry name" value="Sig_transdc_resp-reg_receiver"/>
</dbReference>
<name>A0A3S0A527_9RICK</name>
<dbReference type="GO" id="GO:0005524">
    <property type="term" value="F:ATP binding"/>
    <property type="evidence" value="ECO:0007669"/>
    <property type="project" value="UniProtKB-KW"/>
</dbReference>
<evidence type="ECO:0000256" key="5">
    <source>
        <dbReference type="ARBA" id="ARBA00023015"/>
    </source>
</evidence>
<gene>
    <name evidence="12" type="ORF">EIC27_05445</name>
</gene>
<dbReference type="Pfam" id="PF00158">
    <property type="entry name" value="Sigma54_activat"/>
    <property type="match status" value="1"/>
</dbReference>